<comment type="caution">
    <text evidence="1">The sequence shown here is derived from an EMBL/GenBank/DDBJ whole genome shotgun (WGS) entry which is preliminary data.</text>
</comment>
<evidence type="ECO:0000313" key="1">
    <source>
        <dbReference type="EMBL" id="KAK5953441.1"/>
    </source>
</evidence>
<accession>A0AAN8F8S5</accession>
<dbReference type="PANTHER" id="PTHR21308">
    <property type="entry name" value="PHYTANOYL-COA ALPHA-HYDROXYLASE"/>
    <property type="match status" value="1"/>
</dbReference>
<dbReference type="Proteomes" id="UP001316803">
    <property type="component" value="Unassembled WGS sequence"/>
</dbReference>
<dbReference type="GO" id="GO:0001561">
    <property type="term" value="P:fatty acid alpha-oxidation"/>
    <property type="evidence" value="ECO:0007669"/>
    <property type="project" value="InterPro"/>
</dbReference>
<dbReference type="Gene3D" id="2.60.120.620">
    <property type="entry name" value="q2cbj1_9rhob like domain"/>
    <property type="match status" value="1"/>
</dbReference>
<proteinExistence type="predicted"/>
<dbReference type="AlphaFoldDB" id="A0AAN8F8S5"/>
<sequence>MTTNGNADGDKAMNGYSDKAERAASSRLYRLDAPSSISTLKSLCSRATTQSSYPHCKSTPNNIPIYDLSSYSSSDETTVSAFQEEWHSILHTGPGVYILKHFYSPTSLSIIDKSNQAFDRIIAAEASTSRGDHFAASNANSRIWNSLQKHALADSKSFIQYYSNPWLRHASESWLGPDYTVTAQVNIVRPGGAPQTPHRDYHLGFQTAEQCARWPKTTHATSQFLTLQGAVAHSDMPLESGPTRFLPYSQLLEDGYMAWRREEVKEYFAEHWVSLPLEKGDAVFFNPALMHAAGENRTEPGPSGVDRSANLLQISSAFGKTMETIDHDKIVVACWDELTALVEGGKLNEIEAECAVRTMTDAYPFPTNLDRRPPAPGGMAPESQTDIVLRALREGRTRAEVVELLRQFREDSGA</sequence>
<dbReference type="PANTHER" id="PTHR21308:SF8">
    <property type="entry name" value="PHYTANOYL-COA DIOXYGENASE FAMILY PROTEIN (AFU_ORTHOLOGUE AFUA_2G09620)"/>
    <property type="match status" value="1"/>
</dbReference>
<organism evidence="1 2">
    <name type="scientific">Knufia fluminis</name>
    <dbReference type="NCBI Taxonomy" id="191047"/>
    <lineage>
        <taxon>Eukaryota</taxon>
        <taxon>Fungi</taxon>
        <taxon>Dikarya</taxon>
        <taxon>Ascomycota</taxon>
        <taxon>Pezizomycotina</taxon>
        <taxon>Eurotiomycetes</taxon>
        <taxon>Chaetothyriomycetidae</taxon>
        <taxon>Chaetothyriales</taxon>
        <taxon>Trichomeriaceae</taxon>
        <taxon>Knufia</taxon>
    </lineage>
</organism>
<dbReference type="GO" id="GO:0048244">
    <property type="term" value="F:phytanoyl-CoA dioxygenase activity"/>
    <property type="evidence" value="ECO:0007669"/>
    <property type="project" value="InterPro"/>
</dbReference>
<reference evidence="1 2" key="1">
    <citation type="submission" date="2022-12" db="EMBL/GenBank/DDBJ databases">
        <title>Genomic features and morphological characterization of a novel Knufia sp. strain isolated from spacecraft assembly facility.</title>
        <authorList>
            <person name="Teixeira M."/>
            <person name="Chander A.M."/>
            <person name="Stajich J.E."/>
            <person name="Venkateswaran K."/>
        </authorList>
    </citation>
    <scope>NUCLEOTIDE SEQUENCE [LARGE SCALE GENOMIC DNA]</scope>
    <source>
        <strain evidence="1 2">FJI-L2-BK-P2</strain>
    </source>
</reference>
<evidence type="ECO:0000313" key="2">
    <source>
        <dbReference type="Proteomes" id="UP001316803"/>
    </source>
</evidence>
<dbReference type="InterPro" id="IPR047128">
    <property type="entry name" value="PhyH"/>
</dbReference>
<name>A0AAN8F8S5_9EURO</name>
<evidence type="ECO:0008006" key="3">
    <source>
        <dbReference type="Google" id="ProtNLM"/>
    </source>
</evidence>
<dbReference type="SUPFAM" id="SSF51197">
    <property type="entry name" value="Clavaminate synthase-like"/>
    <property type="match status" value="1"/>
</dbReference>
<gene>
    <name evidence="1" type="ORF">OHC33_005385</name>
</gene>
<protein>
    <recommendedName>
        <fullName evidence="3">Phytanoyl-CoA dioxygenase</fullName>
    </recommendedName>
</protein>
<keyword evidence="2" id="KW-1185">Reference proteome</keyword>
<dbReference type="EMBL" id="JAKLMC020000011">
    <property type="protein sequence ID" value="KAK5953441.1"/>
    <property type="molecule type" value="Genomic_DNA"/>
</dbReference>
<dbReference type="InterPro" id="IPR008775">
    <property type="entry name" value="Phytyl_CoA_dOase-like"/>
</dbReference>
<dbReference type="Pfam" id="PF05721">
    <property type="entry name" value="PhyH"/>
    <property type="match status" value="1"/>
</dbReference>